<dbReference type="InterPro" id="IPR003719">
    <property type="entry name" value="Phenazine_PhzF-like"/>
</dbReference>
<dbReference type="SUPFAM" id="SSF54506">
    <property type="entry name" value="Diaminopimelate epimerase-like"/>
    <property type="match status" value="1"/>
</dbReference>
<accession>A0A2N9M0Q7</accession>
<dbReference type="AlphaFoldDB" id="A0A2N9M0Q7"/>
<dbReference type="Gene3D" id="3.10.310.10">
    <property type="entry name" value="Diaminopimelate Epimerase, Chain A, domain 1"/>
    <property type="match status" value="2"/>
</dbReference>
<evidence type="ECO:0000313" key="3">
    <source>
        <dbReference type="EMBL" id="SPE29011.1"/>
    </source>
</evidence>
<dbReference type="PANTHER" id="PTHR13774">
    <property type="entry name" value="PHENAZINE BIOSYNTHESIS PROTEIN"/>
    <property type="match status" value="1"/>
</dbReference>
<evidence type="ECO:0000256" key="2">
    <source>
        <dbReference type="PIRSR" id="PIRSR016184-1"/>
    </source>
</evidence>
<sequence>MPNLEYFVVDVFTTAPLAGNPLAVVMNTCGLTTERMQAIAREFNLSETTFVERRPAEVERAEGVRVRIFTTQEELKFAGHPTLGTASVLKMFAPETARGDTVTLAENGGPVPVRFEAGQADSAGLFSEMTQPEPEFGLDLPQAAVAALLGLTNDELDPKLTPQVVSTGAPFAIVVLRSVAALERLKVDQDKATEWLRQRGARWFYVMAPVPDESEDGAKYRARMQFYGGEDPATGSAAGCAISYLVARGAVSSDTRVHVLQGVEIGRQSHLFLTARMENSRVRDVRVAGSTVLVAKGQLFLP</sequence>
<proteinExistence type="inferred from homology"/>
<dbReference type="Pfam" id="PF02567">
    <property type="entry name" value="PhzC-PhzF"/>
    <property type="match status" value="1"/>
</dbReference>
<gene>
    <name evidence="3" type="ORF">SBA5_70101</name>
</gene>
<dbReference type="PANTHER" id="PTHR13774:SF32">
    <property type="entry name" value="ANTISENSE-ENHANCING SEQUENCE 1"/>
    <property type="match status" value="1"/>
</dbReference>
<dbReference type="EMBL" id="OKRB01000130">
    <property type="protein sequence ID" value="SPE29011.1"/>
    <property type="molecule type" value="Genomic_DNA"/>
</dbReference>
<reference evidence="4" key="1">
    <citation type="submission" date="2018-02" db="EMBL/GenBank/DDBJ databases">
        <authorList>
            <person name="Hausmann B."/>
        </authorList>
    </citation>
    <scope>NUCLEOTIDE SEQUENCE [LARGE SCALE GENOMIC DNA]</scope>
    <source>
        <strain evidence="4">Peat soil MAG SbA5</strain>
    </source>
</reference>
<dbReference type="GO" id="GO:0016853">
    <property type="term" value="F:isomerase activity"/>
    <property type="evidence" value="ECO:0007669"/>
    <property type="project" value="TreeGrafter"/>
</dbReference>
<feature type="active site" evidence="2">
    <location>
        <position position="47"/>
    </location>
</feature>
<evidence type="ECO:0000256" key="1">
    <source>
        <dbReference type="ARBA" id="ARBA00008270"/>
    </source>
</evidence>
<protein>
    <submittedName>
        <fullName evidence="3">Phenazine biosynthesis protein, PhzF family</fullName>
    </submittedName>
</protein>
<dbReference type="PIRSF" id="PIRSF016184">
    <property type="entry name" value="PhzC_PhzF"/>
    <property type="match status" value="1"/>
</dbReference>
<dbReference type="NCBIfam" id="TIGR00654">
    <property type="entry name" value="PhzF_family"/>
    <property type="match status" value="1"/>
</dbReference>
<dbReference type="Proteomes" id="UP000239735">
    <property type="component" value="Unassembled WGS sequence"/>
</dbReference>
<dbReference type="OrthoDB" id="9788221at2"/>
<evidence type="ECO:0000313" key="4">
    <source>
        <dbReference type="Proteomes" id="UP000239735"/>
    </source>
</evidence>
<name>A0A2N9M0Q7_9BACT</name>
<dbReference type="GO" id="GO:0005737">
    <property type="term" value="C:cytoplasm"/>
    <property type="evidence" value="ECO:0007669"/>
    <property type="project" value="TreeGrafter"/>
</dbReference>
<comment type="similarity">
    <text evidence="1">Belongs to the PhzF family.</text>
</comment>
<organism evidence="3 4">
    <name type="scientific">Candidatus Sulfuritelmatomonas gaucii</name>
    <dbReference type="NCBI Taxonomy" id="2043161"/>
    <lineage>
        <taxon>Bacteria</taxon>
        <taxon>Pseudomonadati</taxon>
        <taxon>Acidobacteriota</taxon>
        <taxon>Terriglobia</taxon>
        <taxon>Terriglobales</taxon>
        <taxon>Acidobacteriaceae</taxon>
        <taxon>Candidatus Sulfuritelmatomonas</taxon>
    </lineage>
</organism>